<dbReference type="SUPFAM" id="SSF54427">
    <property type="entry name" value="NTF2-like"/>
    <property type="match status" value="1"/>
</dbReference>
<name>A0A7D4AUY0_9SPHN</name>
<feature type="domain" description="DUF4440" evidence="2">
    <location>
        <begin position="58"/>
        <end position="149"/>
    </location>
</feature>
<dbReference type="RefSeq" id="WP_173215463.1">
    <property type="nucleotide sequence ID" value="NZ_CP053921.1"/>
</dbReference>
<dbReference type="InterPro" id="IPR027843">
    <property type="entry name" value="DUF4440"/>
</dbReference>
<dbReference type="AlphaFoldDB" id="A0A7D4AUY0"/>
<reference evidence="3 4" key="1">
    <citation type="submission" date="2020-05" db="EMBL/GenBank/DDBJ databases">
        <title>Erythrobacter mangrovi sp. nov., isolated from rhizosphere soil of mangrove plant (Kandelia candel).</title>
        <authorList>
            <person name="Ye Y.H."/>
        </authorList>
    </citation>
    <scope>NUCLEOTIDE SEQUENCE [LARGE SCALE GENOMIC DNA]</scope>
    <source>
        <strain evidence="3 4">EB310</strain>
    </source>
</reference>
<feature type="chain" id="PRO_5028983897" evidence="1">
    <location>
        <begin position="27"/>
        <end position="161"/>
    </location>
</feature>
<keyword evidence="4" id="KW-1185">Reference proteome</keyword>
<protein>
    <submittedName>
        <fullName evidence="3">Nuclear transport factor 2 family protein</fullName>
    </submittedName>
</protein>
<evidence type="ECO:0000259" key="2">
    <source>
        <dbReference type="Pfam" id="PF14534"/>
    </source>
</evidence>
<dbReference type="InterPro" id="IPR032710">
    <property type="entry name" value="NTF2-like_dom_sf"/>
</dbReference>
<gene>
    <name evidence="3" type="ORF">HQR01_13615</name>
</gene>
<dbReference type="EMBL" id="CP053921">
    <property type="protein sequence ID" value="QKG72317.1"/>
    <property type="molecule type" value="Genomic_DNA"/>
</dbReference>
<evidence type="ECO:0000313" key="3">
    <source>
        <dbReference type="EMBL" id="QKG72317.1"/>
    </source>
</evidence>
<accession>A0A7D4AUY0</accession>
<keyword evidence="1" id="KW-0732">Signal</keyword>
<proteinExistence type="predicted"/>
<sequence length="161" mass="17847">MSAQSKVAVFVFAMPLLIGFASSGIAQESRWGSPDEDDVKYMIAAAAKWSDAQCSPQEGLQDIIADDFQGTFTSGQRFGKDQAITTDPIKASLSRECQLGDVRVRFFGDSYAIAYGAENRIRKDVEGNEALRCQIWTDTWLKRDGRWQIIASHDTVVTCPQ</sequence>
<organism evidence="3 4">
    <name type="scientific">Erythrobacter mangrovi</name>
    <dbReference type="NCBI Taxonomy" id="2739433"/>
    <lineage>
        <taxon>Bacteria</taxon>
        <taxon>Pseudomonadati</taxon>
        <taxon>Pseudomonadota</taxon>
        <taxon>Alphaproteobacteria</taxon>
        <taxon>Sphingomonadales</taxon>
        <taxon>Erythrobacteraceae</taxon>
        <taxon>Erythrobacter/Porphyrobacter group</taxon>
        <taxon>Erythrobacter</taxon>
    </lineage>
</organism>
<evidence type="ECO:0000313" key="4">
    <source>
        <dbReference type="Proteomes" id="UP000504693"/>
    </source>
</evidence>
<dbReference type="KEGG" id="emv:HQR01_13615"/>
<dbReference type="Gene3D" id="3.10.450.50">
    <property type="match status" value="1"/>
</dbReference>
<dbReference type="Pfam" id="PF14534">
    <property type="entry name" value="DUF4440"/>
    <property type="match status" value="1"/>
</dbReference>
<dbReference type="Proteomes" id="UP000504693">
    <property type="component" value="Chromosome"/>
</dbReference>
<feature type="signal peptide" evidence="1">
    <location>
        <begin position="1"/>
        <end position="26"/>
    </location>
</feature>
<evidence type="ECO:0000256" key="1">
    <source>
        <dbReference type="SAM" id="SignalP"/>
    </source>
</evidence>